<keyword evidence="4" id="KW-0255">Endonuclease</keyword>
<feature type="domain" description="Metallo-beta-lactamase" evidence="13">
    <location>
        <begin position="7"/>
        <end position="167"/>
    </location>
</feature>
<evidence type="ECO:0000256" key="11">
    <source>
        <dbReference type="ARBA" id="ARBA00039759"/>
    </source>
</evidence>
<dbReference type="SUPFAM" id="SSF56281">
    <property type="entry name" value="Metallo-hydrolase/oxidoreductase"/>
    <property type="match status" value="1"/>
</dbReference>
<protein>
    <recommendedName>
        <fullName evidence="11">Protein artemis</fullName>
    </recommendedName>
    <alternativeName>
        <fullName evidence="12">DNA cross-link repair 1C protein</fullName>
    </alternativeName>
</protein>
<dbReference type="GO" id="GO:0006303">
    <property type="term" value="P:double-strand break repair via nonhomologous end joining"/>
    <property type="evidence" value="ECO:0007669"/>
    <property type="project" value="TreeGrafter"/>
</dbReference>
<evidence type="ECO:0000256" key="10">
    <source>
        <dbReference type="ARBA" id="ARBA00023242"/>
    </source>
</evidence>
<dbReference type="Gene3D" id="3.40.50.12650">
    <property type="match status" value="1"/>
</dbReference>
<organism evidence="14">
    <name type="scientific">Ostreococcus tauri</name>
    <name type="common">Marine green alga</name>
    <dbReference type="NCBI Taxonomy" id="70448"/>
    <lineage>
        <taxon>Eukaryota</taxon>
        <taxon>Viridiplantae</taxon>
        <taxon>Chlorophyta</taxon>
        <taxon>Mamiellophyceae</taxon>
        <taxon>Mamiellales</taxon>
        <taxon>Bathycoccaceae</taxon>
        <taxon>Ostreococcus</taxon>
    </lineage>
</organism>
<evidence type="ECO:0000256" key="12">
    <source>
        <dbReference type="ARBA" id="ARBA00042677"/>
    </source>
</evidence>
<dbReference type="Pfam" id="PF12706">
    <property type="entry name" value="Lactamase_B_2"/>
    <property type="match status" value="1"/>
</dbReference>
<evidence type="ECO:0000256" key="9">
    <source>
        <dbReference type="ARBA" id="ARBA00023204"/>
    </source>
</evidence>
<dbReference type="InterPro" id="IPR001279">
    <property type="entry name" value="Metallo-B-lactamas"/>
</dbReference>
<dbReference type="GO" id="GO:0005634">
    <property type="term" value="C:nucleus"/>
    <property type="evidence" value="ECO:0007669"/>
    <property type="project" value="UniProtKB-SubCell"/>
</dbReference>
<keyword evidence="6" id="KW-0378">Hydrolase</keyword>
<evidence type="ECO:0000256" key="5">
    <source>
        <dbReference type="ARBA" id="ARBA00022763"/>
    </source>
</evidence>
<keyword evidence="5" id="KW-0227">DNA damage</keyword>
<dbReference type="Proteomes" id="UP000195557">
    <property type="component" value="Unassembled WGS sequence"/>
</dbReference>
<dbReference type="Pfam" id="PF07522">
    <property type="entry name" value="DRMBL"/>
    <property type="match status" value="1"/>
</dbReference>
<keyword evidence="10" id="KW-0539">Nucleus</keyword>
<dbReference type="GO" id="GO:0035312">
    <property type="term" value="F:5'-3' DNA exonuclease activity"/>
    <property type="evidence" value="ECO:0007669"/>
    <property type="project" value="TreeGrafter"/>
</dbReference>
<comment type="subcellular location">
    <subcellularLocation>
        <location evidence="1">Nucleus</location>
    </subcellularLocation>
</comment>
<evidence type="ECO:0000256" key="4">
    <source>
        <dbReference type="ARBA" id="ARBA00022759"/>
    </source>
</evidence>
<comment type="similarity">
    <text evidence="2">Belongs to the DNA repair metallo-beta-lactamase (DRMBL) family.</text>
</comment>
<dbReference type="AlphaFoldDB" id="A0A1Y5IMV6"/>
<sequence length="517" mass="57514">MSALGLRSNAIPVSSDASIAIDFWAPSASRNIRAYFLTHAHADHVVGLGARRWSPETLGARIYCDEITREILVSKWPTLGRHVKALERNRGHGVRLTRETTIEVTLIDAGHCPGSVVVCVEGPNGRLVHTGDFRREDWIAREALPRAMTRAPVDYLFLDNTYCHPKHAFPGRAEATEDIVRFCVSNPGRAIVLGIDSLGKEDLVIAVSEAIGAPVEIPDERFLPSSYTRFLTGHRACEREHFIRRSMNESLDVTRRTHVRCVPKQHVRPSTLRALVKGLRHDDAPPLAILPTGWSAIERQRGEGAGVSGPSEHDPIDSVVEFDDEAGRIVAVPYSLHAPYDELEAFVRALRPACVFGNTRVDADAEASRDPAVWFESLCSQKDTQLKLAAYQEDLERAMHLDEPIGDVVIEDAVLKSRVNIDDVTVIAPHVPEKPAVRLVAAECGMYFEPPRKMTWRDREAARAAEFFASAQRVLGIITPTMKTSKRKLVAANDENAVNDWKTMKKRGFVPPFMQQN</sequence>
<dbReference type="GO" id="GO:0004519">
    <property type="term" value="F:endonuclease activity"/>
    <property type="evidence" value="ECO:0007669"/>
    <property type="project" value="UniProtKB-KW"/>
</dbReference>
<dbReference type="PANTHER" id="PTHR23240">
    <property type="entry name" value="DNA CROSS-LINK REPAIR PROTEIN PSO2/SNM1-RELATED"/>
    <property type="match status" value="1"/>
</dbReference>
<dbReference type="InterPro" id="IPR011084">
    <property type="entry name" value="DRMBL"/>
</dbReference>
<keyword evidence="9" id="KW-0234">DNA repair</keyword>
<evidence type="ECO:0000256" key="3">
    <source>
        <dbReference type="ARBA" id="ARBA00022722"/>
    </source>
</evidence>
<evidence type="ECO:0000256" key="7">
    <source>
        <dbReference type="ARBA" id="ARBA00022839"/>
    </source>
</evidence>
<dbReference type="GO" id="GO:0006310">
    <property type="term" value="P:DNA recombination"/>
    <property type="evidence" value="ECO:0007669"/>
    <property type="project" value="UniProtKB-KW"/>
</dbReference>
<proteinExistence type="inferred from homology"/>
<keyword evidence="7" id="KW-0269">Exonuclease</keyword>
<keyword evidence="8" id="KW-0233">DNA recombination</keyword>
<evidence type="ECO:0000256" key="2">
    <source>
        <dbReference type="ARBA" id="ARBA00010304"/>
    </source>
</evidence>
<dbReference type="SMART" id="SM00849">
    <property type="entry name" value="Lactamase_B"/>
    <property type="match status" value="1"/>
</dbReference>
<evidence type="ECO:0000256" key="8">
    <source>
        <dbReference type="ARBA" id="ARBA00023172"/>
    </source>
</evidence>
<name>A0A1Y5IMV6_OSTTA</name>
<reference evidence="14" key="1">
    <citation type="submission" date="2017-04" db="EMBL/GenBank/DDBJ databases">
        <title>Population genomics of picophytoplankton unveils novel chromosome hypervariability.</title>
        <authorList>
            <consortium name="DOE Joint Genome Institute"/>
            <person name="Blanc-Mathieu R."/>
            <person name="Krasovec M."/>
            <person name="Hebrard M."/>
            <person name="Yau S."/>
            <person name="Desgranges E."/>
            <person name="Martin J."/>
            <person name="Schackwitz W."/>
            <person name="Kuo A."/>
            <person name="Salin G."/>
            <person name="Donnadieu C."/>
            <person name="Desdevises Y."/>
            <person name="Sanchez-Ferandin S."/>
            <person name="Moreau H."/>
            <person name="Rivals E."/>
            <person name="Grigoriev I.V."/>
            <person name="Grimsley N."/>
            <person name="Eyre-Walker A."/>
            <person name="Piganeau G."/>
        </authorList>
    </citation>
    <scope>NUCLEOTIDE SEQUENCE [LARGE SCALE GENOMIC DNA]</scope>
    <source>
        <strain evidence="14">RCC 1115</strain>
    </source>
</reference>
<dbReference type="GO" id="GO:0003684">
    <property type="term" value="F:damaged DNA binding"/>
    <property type="evidence" value="ECO:0007669"/>
    <property type="project" value="TreeGrafter"/>
</dbReference>
<evidence type="ECO:0000256" key="6">
    <source>
        <dbReference type="ARBA" id="ARBA00022801"/>
    </source>
</evidence>
<gene>
    <name evidence="14" type="ORF">BE221DRAFT_144030</name>
</gene>
<evidence type="ECO:0000313" key="14">
    <source>
        <dbReference type="EMBL" id="OUS48285.1"/>
    </source>
</evidence>
<dbReference type="GO" id="GO:0036297">
    <property type="term" value="P:interstrand cross-link repair"/>
    <property type="evidence" value="ECO:0007669"/>
    <property type="project" value="TreeGrafter"/>
</dbReference>
<dbReference type="InterPro" id="IPR036866">
    <property type="entry name" value="RibonucZ/Hydroxyglut_hydro"/>
</dbReference>
<dbReference type="eggNOG" id="KOG1361">
    <property type="taxonomic scope" value="Eukaryota"/>
</dbReference>
<dbReference type="EMBL" id="KZ155774">
    <property type="protein sequence ID" value="OUS48285.1"/>
    <property type="molecule type" value="Genomic_DNA"/>
</dbReference>
<keyword evidence="3" id="KW-0540">Nuclease</keyword>
<evidence type="ECO:0000259" key="13">
    <source>
        <dbReference type="SMART" id="SM00849"/>
    </source>
</evidence>
<dbReference type="Gene3D" id="3.60.15.10">
    <property type="entry name" value="Ribonuclease Z/Hydroxyacylglutathione hydrolase-like"/>
    <property type="match status" value="1"/>
</dbReference>
<evidence type="ECO:0000256" key="1">
    <source>
        <dbReference type="ARBA" id="ARBA00004123"/>
    </source>
</evidence>
<dbReference type="PANTHER" id="PTHR23240:SF8">
    <property type="entry name" value="PROTEIN ARTEMIS"/>
    <property type="match status" value="1"/>
</dbReference>
<accession>A0A1Y5IMV6</accession>